<organism evidence="1 2">
    <name type="scientific">Paramuricea clavata</name>
    <name type="common">Red gorgonian</name>
    <name type="synonym">Violescent sea-whip</name>
    <dbReference type="NCBI Taxonomy" id="317549"/>
    <lineage>
        <taxon>Eukaryota</taxon>
        <taxon>Metazoa</taxon>
        <taxon>Cnidaria</taxon>
        <taxon>Anthozoa</taxon>
        <taxon>Octocorallia</taxon>
        <taxon>Malacalcyonacea</taxon>
        <taxon>Plexauridae</taxon>
        <taxon>Paramuricea</taxon>
    </lineage>
</organism>
<keyword evidence="2" id="KW-1185">Reference proteome</keyword>
<name>A0A6S7G7Y0_PARCT</name>
<reference evidence="1" key="1">
    <citation type="submission" date="2020-04" db="EMBL/GenBank/DDBJ databases">
        <authorList>
            <person name="Alioto T."/>
            <person name="Alioto T."/>
            <person name="Gomez Garrido J."/>
        </authorList>
    </citation>
    <scope>NUCLEOTIDE SEQUENCE</scope>
    <source>
        <strain evidence="1">A484AB</strain>
    </source>
</reference>
<dbReference type="EMBL" id="CACRXK020001485">
    <property type="protein sequence ID" value="CAB3989424.1"/>
    <property type="molecule type" value="Genomic_DNA"/>
</dbReference>
<comment type="caution">
    <text evidence="1">The sequence shown here is derived from an EMBL/GenBank/DDBJ whole genome shotgun (WGS) entry which is preliminary data.</text>
</comment>
<sequence length="232" mass="26198">MKISNILLLFIMLAVVESITGPQREVVSIYNNEFLTPLSRPQYFIEVYRCVKVDIGECSSSGPSGYPVPETIEKIEIVVPDTTNKDRDSRGRASSDKNKFYEYVVYNHTSCKCGTLTFRDSTLYKIITNNEVSEGHYKTKYRKNPINLIHRCHSQVCNPQPRHSLTDKHILAAPQSKYLAYQQCLPGSVALKKPRNDNVSINMISGGEEVVNVLNDISCKAYDGENAENAQR</sequence>
<protein>
    <submittedName>
        <fullName evidence="1">Uncharacterized protein</fullName>
    </submittedName>
</protein>
<proteinExistence type="predicted"/>
<accession>A0A6S7G7Y0</accession>
<gene>
    <name evidence="1" type="ORF">PACLA_8A073456</name>
</gene>
<evidence type="ECO:0000313" key="2">
    <source>
        <dbReference type="Proteomes" id="UP001152795"/>
    </source>
</evidence>
<evidence type="ECO:0000313" key="1">
    <source>
        <dbReference type="EMBL" id="CAB3989424.1"/>
    </source>
</evidence>
<dbReference type="Proteomes" id="UP001152795">
    <property type="component" value="Unassembled WGS sequence"/>
</dbReference>
<dbReference type="AlphaFoldDB" id="A0A6S7G7Y0"/>